<proteinExistence type="inferred from homology"/>
<dbReference type="OrthoDB" id="9991913at2759"/>
<dbReference type="KEGG" id="pbl:PAAG_05378"/>
<dbReference type="InterPro" id="IPR036291">
    <property type="entry name" value="NAD(P)-bd_dom_sf"/>
</dbReference>
<reference evidence="7 8" key="1">
    <citation type="journal article" date="2011" name="PLoS Genet.">
        <title>Comparative genomic analysis of human fungal pathogens causing paracoccidioidomycosis.</title>
        <authorList>
            <person name="Desjardins C.A."/>
            <person name="Champion M.D."/>
            <person name="Holder J.W."/>
            <person name="Muszewska A."/>
            <person name="Goldberg J."/>
            <person name="Bailao A.M."/>
            <person name="Brigido M.M."/>
            <person name="Ferreira M.E."/>
            <person name="Garcia A.M."/>
            <person name="Grynberg M."/>
            <person name="Gujja S."/>
            <person name="Heiman D.I."/>
            <person name="Henn M.R."/>
            <person name="Kodira C.D."/>
            <person name="Leon-Narvaez H."/>
            <person name="Longo L.V."/>
            <person name="Ma L.J."/>
            <person name="Malavazi I."/>
            <person name="Matsuo A.L."/>
            <person name="Morais F.V."/>
            <person name="Pereira M."/>
            <person name="Rodriguez-Brito S."/>
            <person name="Sakthikumar S."/>
            <person name="Salem-Izacc S.M."/>
            <person name="Sykes S.M."/>
            <person name="Teixeira M.M."/>
            <person name="Vallejo M.C."/>
            <person name="Walter M.E."/>
            <person name="Yandava C."/>
            <person name="Young S."/>
            <person name="Zeng Q."/>
            <person name="Zucker J."/>
            <person name="Felipe M.S."/>
            <person name="Goldman G.H."/>
            <person name="Haas B.J."/>
            <person name="McEwen J.G."/>
            <person name="Nino-Vega G."/>
            <person name="Puccia R."/>
            <person name="San-Blas G."/>
            <person name="Soares C.M."/>
            <person name="Birren B.W."/>
            <person name="Cuomo C.A."/>
        </authorList>
    </citation>
    <scope>NUCLEOTIDE SEQUENCE [LARGE SCALE GENOMIC DNA]</scope>
    <source>
        <strain evidence="8">ATCC MYA-826 / Pb01</strain>
    </source>
</reference>
<dbReference type="GO" id="GO:0016618">
    <property type="term" value="F:hydroxypyruvate reductase [NAD(P)H] activity"/>
    <property type="evidence" value="ECO:0007669"/>
    <property type="project" value="TreeGrafter"/>
</dbReference>
<evidence type="ECO:0000259" key="6">
    <source>
        <dbReference type="Pfam" id="PF02826"/>
    </source>
</evidence>
<dbReference type="InterPro" id="IPR029752">
    <property type="entry name" value="D-isomer_DH_CS1"/>
</dbReference>
<dbReference type="GO" id="GO:0005829">
    <property type="term" value="C:cytosol"/>
    <property type="evidence" value="ECO:0007669"/>
    <property type="project" value="TreeGrafter"/>
</dbReference>
<dbReference type="HOGENOM" id="CLU_019796_1_2_1"/>
<dbReference type="SUPFAM" id="SSF52283">
    <property type="entry name" value="Formate/glycerate dehydrogenase catalytic domain-like"/>
    <property type="match status" value="1"/>
</dbReference>
<keyword evidence="2 4" id="KW-0560">Oxidoreductase</keyword>
<comment type="similarity">
    <text evidence="1 4">Belongs to the D-isomer specific 2-hydroxyacid dehydrogenase family.</text>
</comment>
<dbReference type="VEuPathDB" id="FungiDB:PAAG_05378"/>
<dbReference type="STRING" id="502779.C1H3N5"/>
<dbReference type="AlphaFoldDB" id="C1H3N5"/>
<evidence type="ECO:0000256" key="1">
    <source>
        <dbReference type="ARBA" id="ARBA00005854"/>
    </source>
</evidence>
<dbReference type="FunFam" id="3.40.50.720:FF:000203">
    <property type="entry name" value="D-3-phosphoglycerate dehydrogenase (SerA)"/>
    <property type="match status" value="1"/>
</dbReference>
<dbReference type="RefSeq" id="XP_015699783.1">
    <property type="nucleotide sequence ID" value="XM_015845557.1"/>
</dbReference>
<evidence type="ECO:0000256" key="3">
    <source>
        <dbReference type="ARBA" id="ARBA00023027"/>
    </source>
</evidence>
<evidence type="ECO:0000313" key="8">
    <source>
        <dbReference type="Proteomes" id="UP000002059"/>
    </source>
</evidence>
<dbReference type="GeneID" id="9096002"/>
<dbReference type="Pfam" id="PF02826">
    <property type="entry name" value="2-Hacid_dh_C"/>
    <property type="match status" value="1"/>
</dbReference>
<dbReference type="PROSITE" id="PS00065">
    <property type="entry name" value="D_2_HYDROXYACID_DH_1"/>
    <property type="match status" value="1"/>
</dbReference>
<dbReference type="OMA" id="HMGTETC"/>
<dbReference type="Pfam" id="PF00389">
    <property type="entry name" value="2-Hacid_dh"/>
    <property type="match status" value="1"/>
</dbReference>
<evidence type="ECO:0000256" key="4">
    <source>
        <dbReference type="RuleBase" id="RU003719"/>
    </source>
</evidence>
<sequence>MNNCRSGKYDDVVAIYRSNESVKFPALTTHVTHVMHVMQLTGPFDAELLGVLPKSLKFICHNGAGYDNIDIPSFTKKGIEVSSTPRAVNNATADIAVFLMIGALRQAWIPQQAIRAGHWRSEMELGHDPQGKVLGILGMGGVGMQVALRAQAFGMKIIYHNRNRIDPEPEGMVYVTFDDLLSQSDIISLNCSLTDETRHIIGGPEFTKMKNGVIIVNTARGALIDEKALVGALKSGKVQSVGLDVYEHEPTVEKELLENPRVMLLPHIGTVTYETQRNMEQLVFDNLKSCLKEGKLLTKVPEQRIPNTILL</sequence>
<evidence type="ECO:0000259" key="5">
    <source>
        <dbReference type="Pfam" id="PF00389"/>
    </source>
</evidence>
<feature type="domain" description="D-isomer specific 2-hydroxyacid dehydrogenase catalytic" evidence="5">
    <location>
        <begin position="34"/>
        <end position="300"/>
    </location>
</feature>
<evidence type="ECO:0000313" key="7">
    <source>
        <dbReference type="EMBL" id="EEH34329.2"/>
    </source>
</evidence>
<dbReference type="CDD" id="cd12168">
    <property type="entry name" value="Mand_dh_like"/>
    <property type="match status" value="1"/>
</dbReference>
<dbReference type="InterPro" id="IPR050223">
    <property type="entry name" value="D-isomer_2-hydroxyacid_DH"/>
</dbReference>
<dbReference type="InterPro" id="IPR029753">
    <property type="entry name" value="D-isomer_DH_CS"/>
</dbReference>
<name>C1H3N5_PARBA</name>
<dbReference type="PROSITE" id="PS00671">
    <property type="entry name" value="D_2_HYDROXYACID_DH_3"/>
    <property type="match status" value="1"/>
</dbReference>
<organism evidence="7 8">
    <name type="scientific">Paracoccidioides lutzii (strain ATCC MYA-826 / Pb01)</name>
    <name type="common">Paracoccidioides brasiliensis</name>
    <dbReference type="NCBI Taxonomy" id="502779"/>
    <lineage>
        <taxon>Eukaryota</taxon>
        <taxon>Fungi</taxon>
        <taxon>Dikarya</taxon>
        <taxon>Ascomycota</taxon>
        <taxon>Pezizomycotina</taxon>
        <taxon>Eurotiomycetes</taxon>
        <taxon>Eurotiomycetidae</taxon>
        <taxon>Onygenales</taxon>
        <taxon>Ajellomycetaceae</taxon>
        <taxon>Paracoccidioides</taxon>
    </lineage>
</organism>
<dbReference type="PANTHER" id="PTHR10996">
    <property type="entry name" value="2-HYDROXYACID DEHYDROGENASE-RELATED"/>
    <property type="match status" value="1"/>
</dbReference>
<dbReference type="Proteomes" id="UP000002059">
    <property type="component" value="Partially assembled WGS sequence"/>
</dbReference>
<dbReference type="GO" id="GO:0030267">
    <property type="term" value="F:glyoxylate reductase (NADPH) activity"/>
    <property type="evidence" value="ECO:0007669"/>
    <property type="project" value="TreeGrafter"/>
</dbReference>
<evidence type="ECO:0000256" key="2">
    <source>
        <dbReference type="ARBA" id="ARBA00023002"/>
    </source>
</evidence>
<dbReference type="Gene3D" id="3.40.50.720">
    <property type="entry name" value="NAD(P)-binding Rossmann-like Domain"/>
    <property type="match status" value="2"/>
</dbReference>
<dbReference type="EMBL" id="KN294005">
    <property type="protein sequence ID" value="EEH34329.2"/>
    <property type="molecule type" value="Genomic_DNA"/>
</dbReference>
<dbReference type="GO" id="GO:0051287">
    <property type="term" value="F:NAD binding"/>
    <property type="evidence" value="ECO:0007669"/>
    <property type="project" value="InterPro"/>
</dbReference>
<dbReference type="SUPFAM" id="SSF51735">
    <property type="entry name" value="NAD(P)-binding Rossmann-fold domains"/>
    <property type="match status" value="1"/>
</dbReference>
<accession>C1H3N5</accession>
<dbReference type="InterPro" id="IPR006139">
    <property type="entry name" value="D-isomer_2_OHA_DH_cat_dom"/>
</dbReference>
<keyword evidence="8" id="KW-1185">Reference proteome</keyword>
<protein>
    <submittedName>
        <fullName evidence="7">2-hydroxyacid dehydrogenase</fullName>
    </submittedName>
</protein>
<dbReference type="PANTHER" id="PTHR10996:SF257">
    <property type="entry name" value="GLYOXYLATE REDUCTASE 1"/>
    <property type="match status" value="1"/>
</dbReference>
<keyword evidence="3" id="KW-0520">NAD</keyword>
<dbReference type="InterPro" id="IPR006140">
    <property type="entry name" value="D-isomer_DH_NAD-bd"/>
</dbReference>
<feature type="domain" description="D-isomer specific 2-hydroxyacid dehydrogenase NAD-binding" evidence="6">
    <location>
        <begin position="98"/>
        <end position="269"/>
    </location>
</feature>
<gene>
    <name evidence="7" type="ORF">PAAG_05378</name>
</gene>